<proteinExistence type="predicted"/>
<dbReference type="Proteomes" id="UP000319769">
    <property type="component" value="Unassembled WGS sequence"/>
</dbReference>
<evidence type="ECO:0000313" key="2">
    <source>
        <dbReference type="EMBL" id="KAA9155926.1"/>
    </source>
</evidence>
<dbReference type="InterPro" id="IPR016024">
    <property type="entry name" value="ARM-type_fold"/>
</dbReference>
<keyword evidence="3" id="KW-1185">Reference proteome</keyword>
<accession>A0A5N0UXN5</accession>
<gene>
    <name evidence="2" type="ORF">FPZ12_028825</name>
</gene>
<organism evidence="2 3">
    <name type="scientific">Amycolatopsis acidicola</name>
    <dbReference type="NCBI Taxonomy" id="2596893"/>
    <lineage>
        <taxon>Bacteria</taxon>
        <taxon>Bacillati</taxon>
        <taxon>Actinomycetota</taxon>
        <taxon>Actinomycetes</taxon>
        <taxon>Pseudonocardiales</taxon>
        <taxon>Pseudonocardiaceae</taxon>
        <taxon>Amycolatopsis</taxon>
    </lineage>
</organism>
<dbReference type="EMBL" id="VMNW02000053">
    <property type="protein sequence ID" value="KAA9155926.1"/>
    <property type="molecule type" value="Genomic_DNA"/>
</dbReference>
<sequence length="666" mass="75116">MTETPAKTSENKVEGNADGSVQAGEIHGDVTVTGFFHSIQPPERDALSWQVNEEEVVELRDRFVAPDGYEQAKTILRNRSVVVLHGSGSGRQTAGQRLLLDLGCARIVHLDDTRSLAGFKETDFRENDGYIWDSTGPGATPIRDADLVQAQSLIRAKACRLVIVLDDPNEVPQVANGFAVGVKPPDPLKVAEGVIRHRLGTRSADCIAILHDKLAVKLAVGDPPSKAVHAGELAIEILSDPSAGEDALRRLDEDVERTIANLIDDWWSTVEYTMFLAVSLLEGKPFDRVAELAVELDALVRDAESTGEKPLRPRRVFPKPKDELLRTIKAKTIERDHPVHPGLREQTVRFTRPDWAQAVLRRFWGQYHLDHNLLLNWMCRADEHEAAVKALCTVIVDVPAHEPLRTVHKLAAHGSLRHRRLAAATLYRLSEEHNLRPLVEQTLDEWVTGTGLNRRATAAMVYGWRFVQDPQTALGRLTEIARTNSKQVKVAVIGTMLALVSHPVHRRLAIEAICTWFDDQQSLRERDNLRDVAADLVLWLLNVHPEGSIELVDTAELLKEFREEFRKLIWRVALHPVHGFVLLSELYARTERRTARASYKTVRRSREELLRVATLLEPDLRFWHRLPGMLLLAHCHPIRRAHIREIFRSARWVQLSGQAGQPSHDQ</sequence>
<dbReference type="SUPFAM" id="SSF48371">
    <property type="entry name" value="ARM repeat"/>
    <property type="match status" value="1"/>
</dbReference>
<reference evidence="2" key="1">
    <citation type="submission" date="2019-09" db="EMBL/GenBank/DDBJ databases">
        <authorList>
            <person name="Teo W.F.A."/>
            <person name="Duangmal K."/>
        </authorList>
    </citation>
    <scope>NUCLEOTIDE SEQUENCE [LARGE SCALE GENOMIC DNA]</scope>
    <source>
        <strain evidence="2">K81G1</strain>
    </source>
</reference>
<evidence type="ECO:0000256" key="1">
    <source>
        <dbReference type="SAM" id="MobiDB-lite"/>
    </source>
</evidence>
<dbReference type="OrthoDB" id="3908445at2"/>
<dbReference type="AlphaFoldDB" id="A0A5N0UXN5"/>
<name>A0A5N0UXN5_9PSEU</name>
<comment type="caution">
    <text evidence="2">The sequence shown here is derived from an EMBL/GenBank/DDBJ whole genome shotgun (WGS) entry which is preliminary data.</text>
</comment>
<evidence type="ECO:0000313" key="3">
    <source>
        <dbReference type="Proteomes" id="UP000319769"/>
    </source>
</evidence>
<protein>
    <submittedName>
        <fullName evidence="2">Uncharacterized protein</fullName>
    </submittedName>
</protein>
<dbReference type="RefSeq" id="WP_144751054.1">
    <property type="nucleotide sequence ID" value="NZ_VMNW02000053.1"/>
</dbReference>
<feature type="region of interest" description="Disordered" evidence="1">
    <location>
        <begin position="1"/>
        <end position="24"/>
    </location>
</feature>